<sequence length="306" mass="34341">MNKNTHSVRTSDGHRIAVTVYFPSEEPKGHIHILHGMAEHSARYEGFAKFLIDNGYVVSMHDHRGHGKTASVNESPKGFFAEQQGFDRVVLDVHEVLDFVRADQHLPPVVLFGHSMGSFIARRYTELYSDTLSKAIFCGTGAASVTHQAGHILAKSLAKLQGKTKESPLLDKLSFGNFNRSFSNTQTDFDWLSSDSSEVTKYLADEDCGFIATNQFYVDLTGGILTLSKEEEINKIRKDLPILLISGAEDPVGDFSKGIWKVAKSYQSCGLTNVTVQLFEGKRHEILNEVNRQEVYNKIIWWLEKE</sequence>
<evidence type="ECO:0000313" key="2">
    <source>
        <dbReference type="EMBL" id="KOO49213.1"/>
    </source>
</evidence>
<dbReference type="Gene3D" id="3.40.50.1820">
    <property type="entry name" value="alpha/beta hydrolase"/>
    <property type="match status" value="1"/>
</dbReference>
<dbReference type="GO" id="GO:0016787">
    <property type="term" value="F:hydrolase activity"/>
    <property type="evidence" value="ECO:0007669"/>
    <property type="project" value="UniProtKB-KW"/>
</dbReference>
<reference evidence="3" key="1">
    <citation type="submission" date="2015-08" db="EMBL/GenBank/DDBJ databases">
        <title>Fjat-10028 dsm 16317.</title>
        <authorList>
            <person name="Liu B."/>
            <person name="Wang J."/>
            <person name="Zhu Y."/>
            <person name="Liu G."/>
            <person name="Chen Q."/>
            <person name="Chen Z."/>
            <person name="Lan J."/>
            <person name="Che J."/>
            <person name="Ge C."/>
            <person name="Shi H."/>
            <person name="Pan Z."/>
            <person name="Liu X."/>
        </authorList>
    </citation>
    <scope>NUCLEOTIDE SEQUENCE [LARGE SCALE GENOMIC DNA]</scope>
    <source>
        <strain evidence="3">DSM 16317</strain>
    </source>
</reference>
<feature type="domain" description="Serine aminopeptidase S33" evidence="1">
    <location>
        <begin position="26"/>
        <end position="290"/>
    </location>
</feature>
<dbReference type="STRING" id="263475.AMD00_12590"/>
<evidence type="ECO:0000259" key="1">
    <source>
        <dbReference type="Pfam" id="PF12146"/>
    </source>
</evidence>
<dbReference type="GeneID" id="301136929"/>
<dbReference type="OrthoDB" id="9806902at2"/>
<keyword evidence="2" id="KW-0378">Hydrolase</keyword>
<protein>
    <submittedName>
        <fullName evidence="2">Alpha/beta hydrolase</fullName>
    </submittedName>
</protein>
<dbReference type="PANTHER" id="PTHR11614">
    <property type="entry name" value="PHOSPHOLIPASE-RELATED"/>
    <property type="match status" value="1"/>
</dbReference>
<gene>
    <name evidence="2" type="ORF">AMD00_12590</name>
</gene>
<dbReference type="PATRIC" id="fig|263475.3.peg.3774"/>
<keyword evidence="3" id="KW-1185">Reference proteome</keyword>
<name>A0A0M0LER9_9BACL</name>
<dbReference type="RefSeq" id="WP_053417399.1">
    <property type="nucleotide sequence ID" value="NZ_LILB01000005.1"/>
</dbReference>
<dbReference type="AlphaFoldDB" id="A0A0M0LER9"/>
<dbReference type="Proteomes" id="UP000036867">
    <property type="component" value="Unassembled WGS sequence"/>
</dbReference>
<dbReference type="SUPFAM" id="SSF53474">
    <property type="entry name" value="alpha/beta-Hydrolases"/>
    <property type="match status" value="1"/>
</dbReference>
<proteinExistence type="predicted"/>
<dbReference type="InterPro" id="IPR022742">
    <property type="entry name" value="Hydrolase_4"/>
</dbReference>
<comment type="caution">
    <text evidence="2">The sequence shown here is derived from an EMBL/GenBank/DDBJ whole genome shotgun (WGS) entry which is preliminary data.</text>
</comment>
<dbReference type="InterPro" id="IPR029058">
    <property type="entry name" value="AB_hydrolase_fold"/>
</dbReference>
<accession>A0A0M0LER9</accession>
<organism evidence="2 3">
    <name type="scientific">Viridibacillus arvi</name>
    <dbReference type="NCBI Taxonomy" id="263475"/>
    <lineage>
        <taxon>Bacteria</taxon>
        <taxon>Bacillati</taxon>
        <taxon>Bacillota</taxon>
        <taxon>Bacilli</taxon>
        <taxon>Bacillales</taxon>
        <taxon>Caryophanaceae</taxon>
        <taxon>Viridibacillus</taxon>
    </lineage>
</organism>
<evidence type="ECO:0000313" key="3">
    <source>
        <dbReference type="Proteomes" id="UP000036867"/>
    </source>
</evidence>
<dbReference type="InterPro" id="IPR051044">
    <property type="entry name" value="MAG_DAG_Lipase"/>
</dbReference>
<dbReference type="Pfam" id="PF12146">
    <property type="entry name" value="Hydrolase_4"/>
    <property type="match status" value="1"/>
</dbReference>
<dbReference type="EMBL" id="LILB01000005">
    <property type="protein sequence ID" value="KOO49213.1"/>
    <property type="molecule type" value="Genomic_DNA"/>
</dbReference>